<name>A0A545TUV1_9GAMM</name>
<organism evidence="2 3">
    <name type="scientific">Exilibacterium tricleocarpae</name>
    <dbReference type="NCBI Taxonomy" id="2591008"/>
    <lineage>
        <taxon>Bacteria</taxon>
        <taxon>Pseudomonadati</taxon>
        <taxon>Pseudomonadota</taxon>
        <taxon>Gammaproteobacteria</taxon>
        <taxon>Cellvibrionales</taxon>
        <taxon>Cellvibrionaceae</taxon>
        <taxon>Exilibacterium</taxon>
    </lineage>
</organism>
<evidence type="ECO:0000256" key="1">
    <source>
        <dbReference type="SAM" id="MobiDB-lite"/>
    </source>
</evidence>
<dbReference type="EMBL" id="VHSG01000009">
    <property type="protein sequence ID" value="TQV81003.1"/>
    <property type="molecule type" value="Genomic_DNA"/>
</dbReference>
<feature type="region of interest" description="Disordered" evidence="1">
    <location>
        <begin position="58"/>
        <end position="89"/>
    </location>
</feature>
<dbReference type="OrthoDB" id="5616307at2"/>
<evidence type="ECO:0000313" key="2">
    <source>
        <dbReference type="EMBL" id="TQV81003.1"/>
    </source>
</evidence>
<accession>A0A545TUV1</accession>
<sequence length="89" mass="10072">MMDFNELLDTLTPEVYANLKRAVELGKWPDGRPLTREQRQLSLQAVIAYEVKHLPEHERSGYIPPKTHSHCGGSGELAGPDAEQPLNWH</sequence>
<keyword evidence="3" id="KW-1185">Reference proteome</keyword>
<gene>
    <name evidence="2" type="ORF">FKG94_09920</name>
</gene>
<proteinExistence type="predicted"/>
<dbReference type="Pfam" id="PF07023">
    <property type="entry name" value="DUF1315"/>
    <property type="match status" value="1"/>
</dbReference>
<dbReference type="Proteomes" id="UP000319732">
    <property type="component" value="Unassembled WGS sequence"/>
</dbReference>
<reference evidence="2 3" key="1">
    <citation type="submission" date="2019-06" db="EMBL/GenBank/DDBJ databases">
        <title>Whole genome sequence for Cellvibrionaceae sp. R142.</title>
        <authorList>
            <person name="Wang G."/>
        </authorList>
    </citation>
    <scope>NUCLEOTIDE SEQUENCE [LARGE SCALE GENOMIC DNA]</scope>
    <source>
        <strain evidence="2 3">R142</strain>
    </source>
</reference>
<dbReference type="InterPro" id="IPR009749">
    <property type="entry name" value="DUF1315"/>
</dbReference>
<evidence type="ECO:0000313" key="3">
    <source>
        <dbReference type="Proteomes" id="UP000319732"/>
    </source>
</evidence>
<dbReference type="AlphaFoldDB" id="A0A545TUV1"/>
<protein>
    <submittedName>
        <fullName evidence="2">DUF1315 family protein</fullName>
    </submittedName>
</protein>
<comment type="caution">
    <text evidence="2">The sequence shown here is derived from an EMBL/GenBank/DDBJ whole genome shotgun (WGS) entry which is preliminary data.</text>
</comment>